<feature type="region of interest" description="Disordered" evidence="1">
    <location>
        <begin position="239"/>
        <end position="283"/>
    </location>
</feature>
<organism evidence="3 4">
    <name type="scientific">Mycena chlorophos</name>
    <name type="common">Agaric fungus</name>
    <name type="synonym">Agaricus chlorophos</name>
    <dbReference type="NCBI Taxonomy" id="658473"/>
    <lineage>
        <taxon>Eukaryota</taxon>
        <taxon>Fungi</taxon>
        <taxon>Dikarya</taxon>
        <taxon>Basidiomycota</taxon>
        <taxon>Agaricomycotina</taxon>
        <taxon>Agaricomycetes</taxon>
        <taxon>Agaricomycetidae</taxon>
        <taxon>Agaricales</taxon>
        <taxon>Marasmiineae</taxon>
        <taxon>Mycenaceae</taxon>
        <taxon>Mycena</taxon>
    </lineage>
</organism>
<dbReference type="Pfam" id="PF06371">
    <property type="entry name" value="Drf_GBD"/>
    <property type="match status" value="1"/>
</dbReference>
<feature type="domain" description="Formin GTPase-binding" evidence="2">
    <location>
        <begin position="351"/>
        <end position="601"/>
    </location>
</feature>
<gene>
    <name evidence="3" type="ORF">MCHLO_01169</name>
</gene>
<dbReference type="PANTHER" id="PTHR47102:SF2">
    <property type="entry name" value="PROTEIN BNI1"/>
    <property type="match status" value="1"/>
</dbReference>
<dbReference type="PANTHER" id="PTHR47102">
    <property type="entry name" value="PROTEIN BNI1"/>
    <property type="match status" value="1"/>
</dbReference>
<feature type="non-terminal residue" evidence="3">
    <location>
        <position position="629"/>
    </location>
</feature>
<dbReference type="EMBL" id="DF839080">
    <property type="protein sequence ID" value="GAT43492.1"/>
    <property type="molecule type" value="Genomic_DNA"/>
</dbReference>
<dbReference type="SUPFAM" id="SSF48371">
    <property type="entry name" value="ARM repeat"/>
    <property type="match status" value="1"/>
</dbReference>
<dbReference type="Proteomes" id="UP000815677">
    <property type="component" value="Unassembled WGS sequence"/>
</dbReference>
<dbReference type="SMART" id="SM01140">
    <property type="entry name" value="Drf_GBD"/>
    <property type="match status" value="1"/>
</dbReference>
<keyword evidence="4" id="KW-1185">Reference proteome</keyword>
<dbReference type="InterPro" id="IPR051661">
    <property type="entry name" value="Actin_filament_regulator"/>
</dbReference>
<accession>A0ABQ0KYZ8</accession>
<dbReference type="InterPro" id="IPR016024">
    <property type="entry name" value="ARM-type_fold"/>
</dbReference>
<evidence type="ECO:0000313" key="4">
    <source>
        <dbReference type="Proteomes" id="UP000815677"/>
    </source>
</evidence>
<dbReference type="InterPro" id="IPR010473">
    <property type="entry name" value="GTPase-bd"/>
</dbReference>
<dbReference type="Gene3D" id="1.25.10.10">
    <property type="entry name" value="Leucine-rich Repeat Variant"/>
    <property type="match status" value="1"/>
</dbReference>
<sequence>MASDALIVPAVVPTHTGPPFFTTVQRNATVAEVLQALLTDGKAKSEVLGTLKEEGGWALQLVRNQPSGRRWEEAELEALGDGLIPPASPVAPLLNAATVPDRQAQFSAYTFTSHLHQGAALRLVSLDPRLSISFNFDRVFEIHDEFTYKIFISTRTTVQDVIEAASAELGLFKILPGAGEVKYVLEEVRTSGQNTKSTRLSMDSLMYEIVERPKSLGPSVERSFRLCIPDEWLRRSKSRSASGASLEASEEELKSLDEEPEDDEEDEGTAKLESTVSQPEPAASKTRFSIMSWIAPSAAPASPENRKSVVSEPKLAPQMTGGKWKGPGLESMAEEEPFDEAAFHAGVEAFVAPARHAEMYQMSQDQKMKLLSQFRQYWAATPQVKSSPTHSATVGPSSGAALARRLIPQVTGDALRRFSIWGATPEPESSRPTTPTIAERPVEDIQPLQPSITGGMFKWFSSEPGESNGKNQPPKWYVDRLRTSRVDAKLAKHLIALHSQASTVGLAWIEEFVNQENGMEALDTLLAGLVAKGGKRRTLTQTEQSVVLNLIKCFRALLNTPLGLEYALSSRTIMTHIAYSLHGSSLKLRALTTKILAAICGLPEDDPEGQKLVLAAMSDYRVEFEESFR</sequence>
<reference evidence="3" key="1">
    <citation type="submission" date="2014-09" db="EMBL/GenBank/DDBJ databases">
        <title>Genome sequence of the luminous mushroom Mycena chlorophos for searching fungal bioluminescence genes.</title>
        <authorList>
            <person name="Tanaka Y."/>
            <person name="Kasuga D."/>
            <person name="Oba Y."/>
            <person name="Hase S."/>
            <person name="Sato K."/>
            <person name="Oba Y."/>
            <person name="Sakakibara Y."/>
        </authorList>
    </citation>
    <scope>NUCLEOTIDE SEQUENCE</scope>
</reference>
<feature type="compositionally biased region" description="Acidic residues" evidence="1">
    <location>
        <begin position="258"/>
        <end position="267"/>
    </location>
</feature>
<evidence type="ECO:0000259" key="2">
    <source>
        <dbReference type="SMART" id="SM01140"/>
    </source>
</evidence>
<dbReference type="InterPro" id="IPR011989">
    <property type="entry name" value="ARM-like"/>
</dbReference>
<name>A0ABQ0KYZ8_MYCCL</name>
<feature type="region of interest" description="Disordered" evidence="1">
    <location>
        <begin position="297"/>
        <end position="330"/>
    </location>
</feature>
<proteinExistence type="predicted"/>
<protein>
    <recommendedName>
        <fullName evidence="2">Formin GTPase-binding domain-containing protein</fullName>
    </recommendedName>
</protein>
<evidence type="ECO:0000256" key="1">
    <source>
        <dbReference type="SAM" id="MobiDB-lite"/>
    </source>
</evidence>
<evidence type="ECO:0000313" key="3">
    <source>
        <dbReference type="EMBL" id="GAT43492.1"/>
    </source>
</evidence>